<gene>
    <name evidence="6" type="ORF">BJ684DRAFT_13106</name>
</gene>
<dbReference type="SMART" id="SM00185">
    <property type="entry name" value="ARM"/>
    <property type="match status" value="2"/>
</dbReference>
<dbReference type="PANTHER" id="PTHR15651:SF7">
    <property type="entry name" value="ARMADILLO REPEAT-CONTAINING PROTEIN 8"/>
    <property type="match status" value="1"/>
</dbReference>
<proteinExistence type="predicted"/>
<dbReference type="PANTHER" id="PTHR15651">
    <property type="entry name" value="ARMADILLO REPEAT-CONTAINING PROTEIN 8"/>
    <property type="match status" value="1"/>
</dbReference>
<evidence type="ECO:0000256" key="3">
    <source>
        <dbReference type="ARBA" id="ARBA00022490"/>
    </source>
</evidence>
<accession>A0A4P9XY70</accession>
<dbReference type="InterPro" id="IPR038739">
    <property type="entry name" value="ARMC8/Vid28"/>
</dbReference>
<evidence type="ECO:0000256" key="2">
    <source>
        <dbReference type="ARBA" id="ARBA00004496"/>
    </source>
</evidence>
<dbReference type="InterPro" id="IPR016024">
    <property type="entry name" value="ARM-type_fold"/>
</dbReference>
<dbReference type="GO" id="GO:0043161">
    <property type="term" value="P:proteasome-mediated ubiquitin-dependent protein catabolic process"/>
    <property type="evidence" value="ECO:0007669"/>
    <property type="project" value="TreeGrafter"/>
</dbReference>
<sequence>MAACQCARSVSRSVRLLRTTLVDHGAAAPLVALLREREKNLLVLALITLCNIILEFSPMKRAIMDTEGLERIVQLSRDADIDIRYNAVFALGNLTAQASSDIKEKILGSMGYPGLRALLDDSDLRVQ</sequence>
<evidence type="ECO:0000256" key="1">
    <source>
        <dbReference type="ARBA" id="ARBA00004123"/>
    </source>
</evidence>
<dbReference type="OrthoDB" id="5559898at2759"/>
<dbReference type="EMBL" id="KZ989034">
    <property type="protein sequence ID" value="RKP11294.1"/>
    <property type="molecule type" value="Genomic_DNA"/>
</dbReference>
<evidence type="ECO:0000256" key="4">
    <source>
        <dbReference type="ARBA" id="ARBA00022737"/>
    </source>
</evidence>
<protein>
    <submittedName>
        <fullName evidence="6">Armadillo-type protein</fullName>
    </submittedName>
</protein>
<dbReference type="InterPro" id="IPR000225">
    <property type="entry name" value="Armadillo"/>
</dbReference>
<evidence type="ECO:0000256" key="5">
    <source>
        <dbReference type="ARBA" id="ARBA00023242"/>
    </source>
</evidence>
<keyword evidence="4" id="KW-0677">Repeat</keyword>
<reference evidence="7" key="1">
    <citation type="journal article" date="2018" name="Nat. Microbiol.">
        <title>Leveraging single-cell genomics to expand the fungal tree of life.</title>
        <authorList>
            <person name="Ahrendt S.R."/>
            <person name="Quandt C.A."/>
            <person name="Ciobanu D."/>
            <person name="Clum A."/>
            <person name="Salamov A."/>
            <person name="Andreopoulos B."/>
            <person name="Cheng J.F."/>
            <person name="Woyke T."/>
            <person name="Pelin A."/>
            <person name="Henrissat B."/>
            <person name="Reynolds N.K."/>
            <person name="Benny G.L."/>
            <person name="Smith M.E."/>
            <person name="James T.Y."/>
            <person name="Grigoriev I.V."/>
        </authorList>
    </citation>
    <scope>NUCLEOTIDE SEQUENCE [LARGE SCALE GENOMIC DNA]</scope>
</reference>
<keyword evidence="3" id="KW-0963">Cytoplasm</keyword>
<organism evidence="6 7">
    <name type="scientific">Piptocephalis cylindrospora</name>
    <dbReference type="NCBI Taxonomy" id="1907219"/>
    <lineage>
        <taxon>Eukaryota</taxon>
        <taxon>Fungi</taxon>
        <taxon>Fungi incertae sedis</taxon>
        <taxon>Zoopagomycota</taxon>
        <taxon>Zoopagomycotina</taxon>
        <taxon>Zoopagomycetes</taxon>
        <taxon>Zoopagales</taxon>
        <taxon>Piptocephalidaceae</taxon>
        <taxon>Piptocephalis</taxon>
    </lineage>
</organism>
<dbReference type="AlphaFoldDB" id="A0A4P9XY70"/>
<dbReference type="GO" id="GO:0034657">
    <property type="term" value="C:GID complex"/>
    <property type="evidence" value="ECO:0007669"/>
    <property type="project" value="TreeGrafter"/>
</dbReference>
<keyword evidence="5" id="KW-0539">Nucleus</keyword>
<dbReference type="Proteomes" id="UP000267251">
    <property type="component" value="Unassembled WGS sequence"/>
</dbReference>
<keyword evidence="7" id="KW-1185">Reference proteome</keyword>
<comment type="subcellular location">
    <subcellularLocation>
        <location evidence="2">Cytoplasm</location>
    </subcellularLocation>
    <subcellularLocation>
        <location evidence="1">Nucleus</location>
    </subcellularLocation>
</comment>
<name>A0A4P9XY70_9FUNG</name>
<dbReference type="InterPro" id="IPR011989">
    <property type="entry name" value="ARM-like"/>
</dbReference>
<evidence type="ECO:0000313" key="6">
    <source>
        <dbReference type="EMBL" id="RKP11294.1"/>
    </source>
</evidence>
<feature type="non-terminal residue" evidence="6">
    <location>
        <position position="127"/>
    </location>
</feature>
<dbReference type="GO" id="GO:0005737">
    <property type="term" value="C:cytoplasm"/>
    <property type="evidence" value="ECO:0007669"/>
    <property type="project" value="UniProtKB-SubCell"/>
</dbReference>
<evidence type="ECO:0000313" key="7">
    <source>
        <dbReference type="Proteomes" id="UP000267251"/>
    </source>
</evidence>
<dbReference type="SUPFAM" id="SSF48371">
    <property type="entry name" value="ARM repeat"/>
    <property type="match status" value="1"/>
</dbReference>
<dbReference type="GO" id="GO:0005634">
    <property type="term" value="C:nucleus"/>
    <property type="evidence" value="ECO:0007669"/>
    <property type="project" value="UniProtKB-SubCell"/>
</dbReference>
<dbReference type="Gene3D" id="1.25.10.10">
    <property type="entry name" value="Leucine-rich Repeat Variant"/>
    <property type="match status" value="1"/>
</dbReference>